<dbReference type="OrthoDB" id="694286at2759"/>
<accession>A0A6G1BMD6</accession>
<dbReference type="EMBL" id="SPHZ02000012">
    <property type="protein sequence ID" value="KAF0889129.1"/>
    <property type="molecule type" value="Genomic_DNA"/>
</dbReference>
<evidence type="ECO:0000256" key="1">
    <source>
        <dbReference type="SAM" id="MobiDB-lite"/>
    </source>
</evidence>
<feature type="compositionally biased region" description="Basic residues" evidence="1">
    <location>
        <begin position="103"/>
        <end position="113"/>
    </location>
</feature>
<feature type="compositionally biased region" description="Basic and acidic residues" evidence="1">
    <location>
        <begin position="93"/>
        <end position="102"/>
    </location>
</feature>
<name>A0A6G1BMD6_9ORYZ</name>
<comment type="caution">
    <text evidence="2">The sequence shown here is derived from an EMBL/GenBank/DDBJ whole genome shotgun (WGS) entry which is preliminary data.</text>
</comment>
<evidence type="ECO:0000313" key="2">
    <source>
        <dbReference type="EMBL" id="KAF0889129.1"/>
    </source>
</evidence>
<feature type="region of interest" description="Disordered" evidence="1">
    <location>
        <begin position="93"/>
        <end position="114"/>
    </location>
</feature>
<gene>
    <name evidence="2" type="ORF">E2562_022142</name>
</gene>
<proteinExistence type="predicted"/>
<protein>
    <submittedName>
        <fullName evidence="2">Uncharacterized protein</fullName>
    </submittedName>
</protein>
<keyword evidence="3" id="KW-1185">Reference proteome</keyword>
<sequence length="286" mass="32923">MDPKKDKLHLKEGIATWQGKKNKASELILGCTVVLLICYLDSFLPEQDLETPRIKFYNTEKIQQLLEEAWKEDNVNAKVSKYRVKVIQVSKGKDKNKCDKPKPKVSKGRKPTSKIHPETGQDIVIHFPSATDLVKECAETLKPDGQMSNFIVDALGYIWNKGWKDKIMLSHLAVELLLVDVNKHGPYIVDKAIDQLKLQYTGEQFLKTRHHYDADSRKVMCELEQELLLVDVNKHGPYIVDKAIDQLKLQYTGEQFLKTRHHYDADSRKVMCELEQTTTGIHVQLQ</sequence>
<dbReference type="Proteomes" id="UP000479710">
    <property type="component" value="Unassembled WGS sequence"/>
</dbReference>
<dbReference type="AlphaFoldDB" id="A0A6G1BMD6"/>
<evidence type="ECO:0000313" key="3">
    <source>
        <dbReference type="Proteomes" id="UP000479710"/>
    </source>
</evidence>
<reference evidence="2 3" key="1">
    <citation type="submission" date="2019-11" db="EMBL/GenBank/DDBJ databases">
        <title>Whole genome sequence of Oryza granulata.</title>
        <authorList>
            <person name="Li W."/>
        </authorList>
    </citation>
    <scope>NUCLEOTIDE SEQUENCE [LARGE SCALE GENOMIC DNA]</scope>
    <source>
        <strain evidence="3">cv. Menghai</strain>
        <tissue evidence="2">Leaf</tissue>
    </source>
</reference>
<organism evidence="2 3">
    <name type="scientific">Oryza meyeriana var. granulata</name>
    <dbReference type="NCBI Taxonomy" id="110450"/>
    <lineage>
        <taxon>Eukaryota</taxon>
        <taxon>Viridiplantae</taxon>
        <taxon>Streptophyta</taxon>
        <taxon>Embryophyta</taxon>
        <taxon>Tracheophyta</taxon>
        <taxon>Spermatophyta</taxon>
        <taxon>Magnoliopsida</taxon>
        <taxon>Liliopsida</taxon>
        <taxon>Poales</taxon>
        <taxon>Poaceae</taxon>
        <taxon>BOP clade</taxon>
        <taxon>Oryzoideae</taxon>
        <taxon>Oryzeae</taxon>
        <taxon>Oryzinae</taxon>
        <taxon>Oryza</taxon>
        <taxon>Oryza meyeriana</taxon>
    </lineage>
</organism>